<gene>
    <name evidence="1" type="ORF">FGO68_gene15552</name>
</gene>
<dbReference type="EMBL" id="RRYP01030393">
    <property type="protein sequence ID" value="TNV71178.1"/>
    <property type="molecule type" value="Genomic_DNA"/>
</dbReference>
<name>A0A8J8SUS9_HALGN</name>
<evidence type="ECO:0000313" key="1">
    <source>
        <dbReference type="EMBL" id="TNV71178.1"/>
    </source>
</evidence>
<reference evidence="1" key="1">
    <citation type="submission" date="2019-06" db="EMBL/GenBank/DDBJ databases">
        <authorList>
            <person name="Zheng W."/>
        </authorList>
    </citation>
    <scope>NUCLEOTIDE SEQUENCE</scope>
    <source>
        <strain evidence="1">QDHG01</strain>
    </source>
</reference>
<sequence length="139" mass="16008">MVCFDDRFKSSILQTFYSSHRYRHQQLHSDYGRHVGGRLPRRKCKRSLAIQYTPKAPSTCQLWRITRWFGPLTPAATTACFRRPPSLPGSSCAHFSAIEASTNSNDITYHTRKKVDQLILERGCRGQQTKQPQQTNHSN</sequence>
<comment type="caution">
    <text evidence="1">The sequence shown here is derived from an EMBL/GenBank/DDBJ whole genome shotgun (WGS) entry which is preliminary data.</text>
</comment>
<protein>
    <submittedName>
        <fullName evidence="1">Uncharacterized protein</fullName>
    </submittedName>
</protein>
<evidence type="ECO:0000313" key="2">
    <source>
        <dbReference type="Proteomes" id="UP000785679"/>
    </source>
</evidence>
<proteinExistence type="predicted"/>
<organism evidence="1 2">
    <name type="scientific">Halteria grandinella</name>
    <dbReference type="NCBI Taxonomy" id="5974"/>
    <lineage>
        <taxon>Eukaryota</taxon>
        <taxon>Sar</taxon>
        <taxon>Alveolata</taxon>
        <taxon>Ciliophora</taxon>
        <taxon>Intramacronucleata</taxon>
        <taxon>Spirotrichea</taxon>
        <taxon>Stichotrichia</taxon>
        <taxon>Sporadotrichida</taxon>
        <taxon>Halteriidae</taxon>
        <taxon>Halteria</taxon>
    </lineage>
</organism>
<accession>A0A8J8SUS9</accession>
<keyword evidence="2" id="KW-1185">Reference proteome</keyword>
<dbReference type="Proteomes" id="UP000785679">
    <property type="component" value="Unassembled WGS sequence"/>
</dbReference>
<dbReference type="AlphaFoldDB" id="A0A8J8SUS9"/>